<evidence type="ECO:0000256" key="2">
    <source>
        <dbReference type="ARBA" id="ARBA00009450"/>
    </source>
</evidence>
<evidence type="ECO:0000256" key="7">
    <source>
        <dbReference type="ARBA" id="ARBA00022729"/>
    </source>
</evidence>
<dbReference type="GO" id="GO:0006811">
    <property type="term" value="P:monoatomic ion transport"/>
    <property type="evidence" value="ECO:0007669"/>
    <property type="project" value="UniProtKB-KW"/>
</dbReference>
<keyword evidence="10" id="KW-0626">Porin</keyword>
<evidence type="ECO:0000256" key="1">
    <source>
        <dbReference type="ARBA" id="ARBA00004571"/>
    </source>
</evidence>
<keyword evidence="5" id="KW-0762">Sugar transport</keyword>
<dbReference type="GO" id="GO:0015288">
    <property type="term" value="F:porin activity"/>
    <property type="evidence" value="ECO:0007669"/>
    <property type="project" value="UniProtKB-KW"/>
</dbReference>
<feature type="domain" description="Soluble ligand binding" evidence="16">
    <location>
        <begin position="202"/>
        <end position="247"/>
    </location>
</feature>
<dbReference type="GO" id="GO:0046930">
    <property type="term" value="C:pore complex"/>
    <property type="evidence" value="ECO:0007669"/>
    <property type="project" value="UniProtKB-KW"/>
</dbReference>
<protein>
    <recommendedName>
        <fullName evidence="19">Polysaccharide export protein EpsE</fullName>
    </recommendedName>
</protein>
<keyword evidence="6" id="KW-0812">Transmembrane</keyword>
<feature type="domain" description="SLBB" evidence="17">
    <location>
        <begin position="118"/>
        <end position="197"/>
    </location>
</feature>
<evidence type="ECO:0000256" key="14">
    <source>
        <dbReference type="ARBA" id="ARBA00023288"/>
    </source>
</evidence>
<dbReference type="PANTHER" id="PTHR33619:SF3">
    <property type="entry name" value="POLYSACCHARIDE EXPORT PROTEIN GFCE-RELATED"/>
    <property type="match status" value="1"/>
</dbReference>
<dbReference type="GO" id="GO:0009279">
    <property type="term" value="C:cell outer membrane"/>
    <property type="evidence" value="ECO:0007669"/>
    <property type="project" value="UniProtKB-SubCell"/>
</dbReference>
<evidence type="ECO:0000256" key="8">
    <source>
        <dbReference type="ARBA" id="ARBA00023047"/>
    </source>
</evidence>
<evidence type="ECO:0000256" key="6">
    <source>
        <dbReference type="ARBA" id="ARBA00022692"/>
    </source>
</evidence>
<dbReference type="GO" id="GO:0015159">
    <property type="term" value="F:polysaccharide transmembrane transporter activity"/>
    <property type="evidence" value="ECO:0007669"/>
    <property type="project" value="InterPro"/>
</dbReference>
<accession>A0A3B0Z5C5</accession>
<evidence type="ECO:0000256" key="4">
    <source>
        <dbReference type="ARBA" id="ARBA00022452"/>
    </source>
</evidence>
<dbReference type="InterPro" id="IPR054765">
    <property type="entry name" value="SLBB_dom"/>
</dbReference>
<evidence type="ECO:0000256" key="13">
    <source>
        <dbReference type="ARBA" id="ARBA00023237"/>
    </source>
</evidence>
<evidence type="ECO:0000313" key="18">
    <source>
        <dbReference type="EMBL" id="VAW88635.1"/>
    </source>
</evidence>
<gene>
    <name evidence="18" type="ORF">MNBD_GAMMA16-1171</name>
</gene>
<keyword evidence="7" id="KW-0732">Signal</keyword>
<keyword evidence="11" id="KW-0472">Membrane</keyword>
<dbReference type="InterPro" id="IPR003715">
    <property type="entry name" value="Poly_export_N"/>
</dbReference>
<keyword evidence="8" id="KW-0625">Polysaccharide transport</keyword>
<keyword evidence="9" id="KW-0406">Ion transport</keyword>
<keyword evidence="12" id="KW-0564">Palmitate</keyword>
<feature type="domain" description="Polysaccharide export protein N-terminal" evidence="15">
    <location>
        <begin position="38"/>
        <end position="112"/>
    </location>
</feature>
<keyword evidence="14" id="KW-0449">Lipoprotein</keyword>
<evidence type="ECO:0008006" key="19">
    <source>
        <dbReference type="Google" id="ProtNLM"/>
    </source>
</evidence>
<evidence type="ECO:0000256" key="11">
    <source>
        <dbReference type="ARBA" id="ARBA00023136"/>
    </source>
</evidence>
<dbReference type="Pfam" id="PF10531">
    <property type="entry name" value="SLBB"/>
    <property type="match status" value="1"/>
</dbReference>
<keyword evidence="4" id="KW-1134">Transmembrane beta strand</keyword>
<dbReference type="Pfam" id="PF22461">
    <property type="entry name" value="SLBB_2"/>
    <property type="match status" value="1"/>
</dbReference>
<organism evidence="18">
    <name type="scientific">hydrothermal vent metagenome</name>
    <dbReference type="NCBI Taxonomy" id="652676"/>
    <lineage>
        <taxon>unclassified sequences</taxon>
        <taxon>metagenomes</taxon>
        <taxon>ecological metagenomes</taxon>
    </lineage>
</organism>
<dbReference type="Pfam" id="PF02563">
    <property type="entry name" value="Poly_export"/>
    <property type="match status" value="1"/>
</dbReference>
<evidence type="ECO:0000259" key="17">
    <source>
        <dbReference type="Pfam" id="PF22461"/>
    </source>
</evidence>
<keyword evidence="3" id="KW-0813">Transport</keyword>
<dbReference type="EMBL" id="UOFO01000149">
    <property type="protein sequence ID" value="VAW88635.1"/>
    <property type="molecule type" value="Genomic_DNA"/>
</dbReference>
<dbReference type="InterPro" id="IPR049712">
    <property type="entry name" value="Poly_export"/>
</dbReference>
<evidence type="ECO:0000256" key="12">
    <source>
        <dbReference type="ARBA" id="ARBA00023139"/>
    </source>
</evidence>
<evidence type="ECO:0000256" key="5">
    <source>
        <dbReference type="ARBA" id="ARBA00022597"/>
    </source>
</evidence>
<reference evidence="18" key="1">
    <citation type="submission" date="2018-06" db="EMBL/GenBank/DDBJ databases">
        <authorList>
            <person name="Zhirakovskaya E."/>
        </authorList>
    </citation>
    <scope>NUCLEOTIDE SEQUENCE</scope>
</reference>
<dbReference type="Gene3D" id="3.10.560.10">
    <property type="entry name" value="Outer membrane lipoprotein wza domain like"/>
    <property type="match status" value="2"/>
</dbReference>
<evidence type="ECO:0000256" key="9">
    <source>
        <dbReference type="ARBA" id="ARBA00023065"/>
    </source>
</evidence>
<dbReference type="AlphaFoldDB" id="A0A3B0Z5C5"/>
<name>A0A3B0Z5C5_9ZZZZ</name>
<evidence type="ECO:0000256" key="3">
    <source>
        <dbReference type="ARBA" id="ARBA00022448"/>
    </source>
</evidence>
<dbReference type="InterPro" id="IPR019554">
    <property type="entry name" value="Soluble_ligand-bd"/>
</dbReference>
<evidence type="ECO:0000256" key="10">
    <source>
        <dbReference type="ARBA" id="ARBA00023114"/>
    </source>
</evidence>
<sequence length="276" mass="30454">MSVMNCENKIECRVRLDCFAYILLVSLLLLILFGSVRADDYLLGVGDVVKIQVYEHKDLTTSVPISERGTIRFWLLGEVKIGGLSATRAEDKLAKLLSKKGFIKNPQVSLIVADYRSQQISILGWVNKPGKYSIEGFSTILDVIAMAGGLKADAGEVVNVLKNNNGRTTKVIVDIGQIYTGNLSLNVQIGHDDVVVVPKMDVFFVYGQVRRSNSYRLERSTTVMQALSLAGGLTDRGTDRGLRVSRKSNGQIKELNVGLNDLLKPNDVLYVKESLF</sequence>
<dbReference type="Gene3D" id="3.30.1950.10">
    <property type="entry name" value="wza like domain"/>
    <property type="match status" value="1"/>
</dbReference>
<evidence type="ECO:0000259" key="15">
    <source>
        <dbReference type="Pfam" id="PF02563"/>
    </source>
</evidence>
<evidence type="ECO:0000259" key="16">
    <source>
        <dbReference type="Pfam" id="PF10531"/>
    </source>
</evidence>
<comment type="similarity">
    <text evidence="2">Belongs to the BexD/CtrA/VexA family.</text>
</comment>
<dbReference type="PANTHER" id="PTHR33619">
    <property type="entry name" value="POLYSACCHARIDE EXPORT PROTEIN GFCE-RELATED"/>
    <property type="match status" value="1"/>
</dbReference>
<proteinExistence type="inferred from homology"/>
<comment type="subcellular location">
    <subcellularLocation>
        <location evidence="1">Cell outer membrane</location>
        <topology evidence="1">Multi-pass membrane protein</topology>
    </subcellularLocation>
</comment>
<keyword evidence="13" id="KW-0998">Cell outer membrane</keyword>